<organism evidence="2 3">
    <name type="scientific">Nicotiana attenuata</name>
    <name type="common">Coyote tobacco</name>
    <dbReference type="NCBI Taxonomy" id="49451"/>
    <lineage>
        <taxon>Eukaryota</taxon>
        <taxon>Viridiplantae</taxon>
        <taxon>Streptophyta</taxon>
        <taxon>Embryophyta</taxon>
        <taxon>Tracheophyta</taxon>
        <taxon>Spermatophyta</taxon>
        <taxon>Magnoliopsida</taxon>
        <taxon>eudicotyledons</taxon>
        <taxon>Gunneridae</taxon>
        <taxon>Pentapetalae</taxon>
        <taxon>asterids</taxon>
        <taxon>lamiids</taxon>
        <taxon>Solanales</taxon>
        <taxon>Solanaceae</taxon>
        <taxon>Nicotianoideae</taxon>
        <taxon>Nicotianeae</taxon>
        <taxon>Nicotiana</taxon>
    </lineage>
</organism>
<dbReference type="EMBL" id="MJEQ01003822">
    <property type="protein sequence ID" value="OIT22212.1"/>
    <property type="molecule type" value="Genomic_DNA"/>
</dbReference>
<sequence>MIEARESCRQATNPMKKRGNQVNQEVVENCSNSRNLKMVTKEGEIEQIRGKEKEDNQQEVTCRIELPSQLELDSAIEAISKGTVMASSNGTVMAGENEVVGKMEKLKRAGQEWEEG</sequence>
<evidence type="ECO:0000256" key="1">
    <source>
        <dbReference type="SAM" id="MobiDB-lite"/>
    </source>
</evidence>
<accession>A0A1J6K0L8</accession>
<proteinExistence type="predicted"/>
<dbReference type="AlphaFoldDB" id="A0A1J6K0L8"/>
<gene>
    <name evidence="2" type="ORF">A4A49_59159</name>
</gene>
<protein>
    <submittedName>
        <fullName evidence="2">Uncharacterized protein</fullName>
    </submittedName>
</protein>
<dbReference type="Proteomes" id="UP000187609">
    <property type="component" value="Unassembled WGS sequence"/>
</dbReference>
<feature type="region of interest" description="Disordered" evidence="1">
    <location>
        <begin position="1"/>
        <end position="23"/>
    </location>
</feature>
<name>A0A1J6K0L8_NICAT</name>
<feature type="non-terminal residue" evidence="2">
    <location>
        <position position="116"/>
    </location>
</feature>
<keyword evidence="3" id="KW-1185">Reference proteome</keyword>
<comment type="caution">
    <text evidence="2">The sequence shown here is derived from an EMBL/GenBank/DDBJ whole genome shotgun (WGS) entry which is preliminary data.</text>
</comment>
<dbReference type="Gramene" id="OIT22212">
    <property type="protein sequence ID" value="OIT22212"/>
    <property type="gene ID" value="A4A49_59159"/>
</dbReference>
<evidence type="ECO:0000313" key="2">
    <source>
        <dbReference type="EMBL" id="OIT22212.1"/>
    </source>
</evidence>
<reference evidence="2" key="1">
    <citation type="submission" date="2016-11" db="EMBL/GenBank/DDBJ databases">
        <title>The genome of Nicotiana attenuata.</title>
        <authorList>
            <person name="Xu S."/>
            <person name="Brockmoeller T."/>
            <person name="Gaquerel E."/>
            <person name="Navarro A."/>
            <person name="Kuhl H."/>
            <person name="Gase K."/>
            <person name="Ling Z."/>
            <person name="Zhou W."/>
            <person name="Kreitzer C."/>
            <person name="Stanke M."/>
            <person name="Tang H."/>
            <person name="Lyons E."/>
            <person name="Pandey P."/>
            <person name="Pandey S.P."/>
            <person name="Timmermann B."/>
            <person name="Baldwin I.T."/>
        </authorList>
    </citation>
    <scope>NUCLEOTIDE SEQUENCE [LARGE SCALE GENOMIC DNA]</scope>
    <source>
        <strain evidence="2">UT</strain>
    </source>
</reference>
<evidence type="ECO:0000313" key="3">
    <source>
        <dbReference type="Proteomes" id="UP000187609"/>
    </source>
</evidence>